<name>A0A8I6RP87_CIMLE</name>
<keyword evidence="2" id="KW-0813">Transport</keyword>
<dbReference type="Gene3D" id="1.20.5.2440">
    <property type="match status" value="1"/>
</dbReference>
<dbReference type="SMART" id="SM00239">
    <property type="entry name" value="C2"/>
    <property type="match status" value="1"/>
</dbReference>
<dbReference type="OMA" id="GETHQES"/>
<dbReference type="PANTHER" id="PTHR15746">
    <property type="entry name" value="RAB11-RELATED"/>
    <property type="match status" value="1"/>
</dbReference>
<evidence type="ECO:0000259" key="6">
    <source>
        <dbReference type="PROSITE" id="PS50004"/>
    </source>
</evidence>
<reference evidence="8" key="1">
    <citation type="submission" date="2022-01" db="UniProtKB">
        <authorList>
            <consortium name="EnsemblMetazoa"/>
        </authorList>
    </citation>
    <scope>IDENTIFICATION</scope>
</reference>
<dbReference type="Pfam" id="PF09457">
    <property type="entry name" value="RBD-FIP"/>
    <property type="match status" value="1"/>
</dbReference>
<dbReference type="KEGG" id="clec:106666934"/>
<dbReference type="Proteomes" id="UP000494040">
    <property type="component" value="Unassembled WGS sequence"/>
</dbReference>
<dbReference type="GO" id="GO:0045055">
    <property type="term" value="P:regulated exocytosis"/>
    <property type="evidence" value="ECO:0007669"/>
    <property type="project" value="TreeGrafter"/>
</dbReference>
<dbReference type="GeneID" id="106666934"/>
<evidence type="ECO:0000313" key="9">
    <source>
        <dbReference type="Proteomes" id="UP000494040"/>
    </source>
</evidence>
<dbReference type="GO" id="GO:0055037">
    <property type="term" value="C:recycling endosome"/>
    <property type="evidence" value="ECO:0007669"/>
    <property type="project" value="UniProtKB-SubCell"/>
</dbReference>
<dbReference type="AlphaFoldDB" id="A0A8I6RP87"/>
<dbReference type="PANTHER" id="PTHR15746:SF23">
    <property type="entry name" value="RAB11 INTERACTING PROTEIN, ISOFORM A"/>
    <property type="match status" value="1"/>
</dbReference>
<keyword evidence="5" id="KW-0653">Protein transport</keyword>
<organism evidence="8 9">
    <name type="scientific">Cimex lectularius</name>
    <name type="common">Bed bug</name>
    <name type="synonym">Acanthia lectularia</name>
    <dbReference type="NCBI Taxonomy" id="79782"/>
    <lineage>
        <taxon>Eukaryota</taxon>
        <taxon>Metazoa</taxon>
        <taxon>Ecdysozoa</taxon>
        <taxon>Arthropoda</taxon>
        <taxon>Hexapoda</taxon>
        <taxon>Insecta</taxon>
        <taxon>Pterygota</taxon>
        <taxon>Neoptera</taxon>
        <taxon>Paraneoptera</taxon>
        <taxon>Hemiptera</taxon>
        <taxon>Heteroptera</taxon>
        <taxon>Panheteroptera</taxon>
        <taxon>Cimicomorpha</taxon>
        <taxon>Cimicidae</taxon>
        <taxon>Cimex</taxon>
    </lineage>
</organism>
<dbReference type="CTD" id="32850"/>
<sequence>MWSPTHVQVTVQKARGLIHKGKNGTNDAFVTIALGKEKFQTSIKEKIADTVEWHEKCELVIPKQGNRAEIVLTALHHNRMAVDEFLGRVSIPLVDMDIYDRPKNVWYKLKDKPGKEKNKERGELEVKIAFIVKAGSLSDLSKKGKHKSSLGQLSQAAQSFGGSLISISSLDKRKGLRNLATKIGNKITKSNFKKKDELSNINNDLSSQSTGEPDPGVISEIESEDDFMLDELSQKSSGTSLNISSKTRSVENMSTNHDFLPPAKPPRFVTSTLTSSVEEKKGEEQHLNKRDINVGKDTYNMERIIIGREMTRTSSPINTIPADVLKQYAGKSREDLIQIIHDLQTKLSKEMKRQKDLEDYLDQLLLKVMETSPRILQNPYMKKGKV</sequence>
<dbReference type="PROSITE" id="PS50004">
    <property type="entry name" value="C2"/>
    <property type="match status" value="1"/>
</dbReference>
<dbReference type="GO" id="GO:0015031">
    <property type="term" value="P:protein transport"/>
    <property type="evidence" value="ECO:0007669"/>
    <property type="project" value="UniProtKB-KW"/>
</dbReference>
<evidence type="ECO:0000256" key="4">
    <source>
        <dbReference type="ARBA" id="ARBA00022753"/>
    </source>
</evidence>
<dbReference type="RefSeq" id="XP_014249973.1">
    <property type="nucleotide sequence ID" value="XM_014394487.2"/>
</dbReference>
<protein>
    <recommendedName>
        <fullName evidence="10">Rab11 family-interacting protein 2</fullName>
    </recommendedName>
</protein>
<dbReference type="SUPFAM" id="SSF49562">
    <property type="entry name" value="C2 domain (Calcium/lipid-binding domain, CaLB)"/>
    <property type="match status" value="1"/>
</dbReference>
<dbReference type="OrthoDB" id="8956628at2759"/>
<proteinExistence type="predicted"/>
<accession>A0A8I6RP87</accession>
<evidence type="ECO:0000256" key="2">
    <source>
        <dbReference type="ARBA" id="ARBA00022448"/>
    </source>
</evidence>
<evidence type="ECO:0008006" key="10">
    <source>
        <dbReference type="Google" id="ProtNLM"/>
    </source>
</evidence>
<keyword evidence="9" id="KW-1185">Reference proteome</keyword>
<dbReference type="FunFam" id="2.60.40.150:FF:000151">
    <property type="entry name" value="Rab11 family-interacting protein 1"/>
    <property type="match status" value="1"/>
</dbReference>
<comment type="subcellular location">
    <subcellularLocation>
        <location evidence="1">Recycling endosome</location>
    </subcellularLocation>
</comment>
<evidence type="ECO:0000259" key="7">
    <source>
        <dbReference type="PROSITE" id="PS51511"/>
    </source>
</evidence>
<dbReference type="InterPro" id="IPR000008">
    <property type="entry name" value="C2_dom"/>
</dbReference>
<evidence type="ECO:0000313" key="8">
    <source>
        <dbReference type="EnsemblMetazoa" id="XP_014249973.1"/>
    </source>
</evidence>
<keyword evidence="4" id="KW-0967">Endosome</keyword>
<evidence type="ECO:0000256" key="5">
    <source>
        <dbReference type="ARBA" id="ARBA00022927"/>
    </source>
</evidence>
<feature type="domain" description="FIP-RBD" evidence="7">
    <location>
        <begin position="317"/>
        <end position="379"/>
    </location>
</feature>
<evidence type="ECO:0000256" key="3">
    <source>
        <dbReference type="ARBA" id="ARBA00022553"/>
    </source>
</evidence>
<dbReference type="PROSITE" id="PS51511">
    <property type="entry name" value="FIP_RBD"/>
    <property type="match status" value="1"/>
</dbReference>
<keyword evidence="3" id="KW-0597">Phosphoprotein</keyword>
<dbReference type="InterPro" id="IPR037245">
    <property type="entry name" value="FIP-RBD_C_sf"/>
</dbReference>
<evidence type="ECO:0000256" key="1">
    <source>
        <dbReference type="ARBA" id="ARBA00004172"/>
    </source>
</evidence>
<dbReference type="InterPro" id="IPR037789">
    <property type="entry name" value="FIP_classI"/>
</dbReference>
<dbReference type="SUPFAM" id="SSF144270">
    <property type="entry name" value="Eferin C-derminal domain-like"/>
    <property type="match status" value="1"/>
</dbReference>
<dbReference type="InterPro" id="IPR035892">
    <property type="entry name" value="C2_domain_sf"/>
</dbReference>
<dbReference type="GO" id="GO:0031267">
    <property type="term" value="F:small GTPase binding"/>
    <property type="evidence" value="ECO:0007669"/>
    <property type="project" value="InterPro"/>
</dbReference>
<dbReference type="EnsemblMetazoa" id="XM_014394487.2">
    <property type="protein sequence ID" value="XP_014249973.1"/>
    <property type="gene ID" value="LOC106666934"/>
</dbReference>
<dbReference type="Pfam" id="PF00168">
    <property type="entry name" value="C2"/>
    <property type="match status" value="1"/>
</dbReference>
<dbReference type="InterPro" id="IPR019018">
    <property type="entry name" value="Rab-bd_FIP-RBD"/>
</dbReference>
<feature type="domain" description="C2" evidence="6">
    <location>
        <begin position="1"/>
        <end position="107"/>
    </location>
</feature>
<dbReference type="Gene3D" id="2.60.40.150">
    <property type="entry name" value="C2 domain"/>
    <property type="match status" value="1"/>
</dbReference>